<reference evidence="2 3" key="1">
    <citation type="submission" date="2019-04" db="EMBL/GenBank/DDBJ databases">
        <title>An improved genome assembly and genetic linkage map for asparagus bean, Vigna unguiculata ssp. sesquipedialis.</title>
        <authorList>
            <person name="Xia Q."/>
            <person name="Zhang R."/>
            <person name="Dong Y."/>
        </authorList>
    </citation>
    <scope>NUCLEOTIDE SEQUENCE [LARGE SCALE GENOMIC DNA]</scope>
    <source>
        <tissue evidence="2">Leaf</tissue>
    </source>
</reference>
<gene>
    <name evidence="1" type="ORF">DEO72_LG5g2132</name>
    <name evidence="2" type="ORF">DEO72_LG5g2133</name>
</gene>
<evidence type="ECO:0000313" key="3">
    <source>
        <dbReference type="Proteomes" id="UP000501690"/>
    </source>
</evidence>
<dbReference type="Proteomes" id="UP000501690">
    <property type="component" value="Linkage Group LG5"/>
</dbReference>
<proteinExistence type="predicted"/>
<organism evidence="2 3">
    <name type="scientific">Vigna unguiculata</name>
    <name type="common">Cowpea</name>
    <dbReference type="NCBI Taxonomy" id="3917"/>
    <lineage>
        <taxon>Eukaryota</taxon>
        <taxon>Viridiplantae</taxon>
        <taxon>Streptophyta</taxon>
        <taxon>Embryophyta</taxon>
        <taxon>Tracheophyta</taxon>
        <taxon>Spermatophyta</taxon>
        <taxon>Magnoliopsida</taxon>
        <taxon>eudicotyledons</taxon>
        <taxon>Gunneridae</taxon>
        <taxon>Pentapetalae</taxon>
        <taxon>rosids</taxon>
        <taxon>fabids</taxon>
        <taxon>Fabales</taxon>
        <taxon>Fabaceae</taxon>
        <taxon>Papilionoideae</taxon>
        <taxon>50 kb inversion clade</taxon>
        <taxon>NPAAA clade</taxon>
        <taxon>indigoferoid/millettioid clade</taxon>
        <taxon>Phaseoleae</taxon>
        <taxon>Vigna</taxon>
    </lineage>
</organism>
<evidence type="ECO:0000313" key="1">
    <source>
        <dbReference type="EMBL" id="QCD94054.1"/>
    </source>
</evidence>
<keyword evidence="3" id="KW-1185">Reference proteome</keyword>
<dbReference type="AlphaFoldDB" id="A0A4D6LZ57"/>
<dbReference type="EMBL" id="CP039349">
    <property type="protein sequence ID" value="QCD94054.1"/>
    <property type="molecule type" value="Genomic_DNA"/>
</dbReference>
<sequence>MEDGDDGVTGCRMKMSVVAAFSQILTSSGVDAETVVADAWRLERTRTVQS</sequence>
<protein>
    <submittedName>
        <fullName evidence="2">Uncharacterized protein</fullName>
    </submittedName>
</protein>
<dbReference type="EMBL" id="CP039349">
    <property type="protein sequence ID" value="QCD94055.1"/>
    <property type="molecule type" value="Genomic_DNA"/>
</dbReference>
<accession>A0A4D6LZ57</accession>
<evidence type="ECO:0000313" key="2">
    <source>
        <dbReference type="EMBL" id="QCD94055.1"/>
    </source>
</evidence>
<name>A0A4D6LZ57_VIGUN</name>